<proteinExistence type="predicted"/>
<reference evidence="2 3" key="1">
    <citation type="journal article" date="2019" name="Extremophiles">
        <title>Biogeography of thermophiles and predominance of Thermus scotoductus in domestic water heaters.</title>
        <authorList>
            <person name="Wilpiszeski R.L."/>
            <person name="Zhang Z."/>
            <person name="House C.H."/>
        </authorList>
    </citation>
    <scope>NUCLEOTIDE SEQUENCE [LARGE SCALE GENOMIC DNA]</scope>
    <source>
        <strain evidence="2 3">38_S38</strain>
    </source>
</reference>
<accession>A0A430QV36</accession>
<comment type="caution">
    <text evidence="2">The sequence shown here is derived from an EMBL/GenBank/DDBJ whole genome shotgun (WGS) entry which is preliminary data.</text>
</comment>
<feature type="region of interest" description="Disordered" evidence="1">
    <location>
        <begin position="58"/>
        <end position="84"/>
    </location>
</feature>
<name>A0A430QV36_THESC</name>
<evidence type="ECO:0000313" key="2">
    <source>
        <dbReference type="EMBL" id="RTG98788.1"/>
    </source>
</evidence>
<organism evidence="2 3">
    <name type="scientific">Thermus scotoductus</name>
    <dbReference type="NCBI Taxonomy" id="37636"/>
    <lineage>
        <taxon>Bacteria</taxon>
        <taxon>Thermotogati</taxon>
        <taxon>Deinococcota</taxon>
        <taxon>Deinococci</taxon>
        <taxon>Thermales</taxon>
        <taxon>Thermaceae</taxon>
        <taxon>Thermus</taxon>
    </lineage>
</organism>
<dbReference type="Proteomes" id="UP000288082">
    <property type="component" value="Unassembled WGS sequence"/>
</dbReference>
<gene>
    <name evidence="2" type="ORF">CSW50_14580</name>
</gene>
<protein>
    <submittedName>
        <fullName evidence="2">Uncharacterized protein</fullName>
    </submittedName>
</protein>
<evidence type="ECO:0000313" key="3">
    <source>
        <dbReference type="Proteomes" id="UP000288082"/>
    </source>
</evidence>
<evidence type="ECO:0000256" key="1">
    <source>
        <dbReference type="SAM" id="MobiDB-lite"/>
    </source>
</evidence>
<dbReference type="EMBL" id="PELM01000493">
    <property type="protein sequence ID" value="RTG98788.1"/>
    <property type="molecule type" value="Genomic_DNA"/>
</dbReference>
<dbReference type="AlphaFoldDB" id="A0A430QV36"/>
<sequence length="84" mass="8869">MIPKGHLQVQPHAGLAHVHRHELIFVQDGLDPGFHRGFLGVPGKILLGKESRGGVGGLLAADPEGGRRGQVKAQLPRGRGGRMA</sequence>